<accession>A0A367IJD5</accession>
<reference evidence="2 3" key="1">
    <citation type="journal article" date="2018" name="G3 (Bethesda)">
        <title>Phylogenetic and Phylogenomic Definition of Rhizopus Species.</title>
        <authorList>
            <person name="Gryganskyi A.P."/>
            <person name="Golan J."/>
            <person name="Dolatabadi S."/>
            <person name="Mondo S."/>
            <person name="Robb S."/>
            <person name="Idnurm A."/>
            <person name="Muszewska A."/>
            <person name="Steczkiewicz K."/>
            <person name="Masonjones S."/>
            <person name="Liao H.L."/>
            <person name="Gajdeczka M.T."/>
            <person name="Anike F."/>
            <person name="Vuek A."/>
            <person name="Anishchenko I.M."/>
            <person name="Voigt K."/>
            <person name="de Hoog G.S."/>
            <person name="Smith M.E."/>
            <person name="Heitman J."/>
            <person name="Vilgalys R."/>
            <person name="Stajich J.E."/>
        </authorList>
    </citation>
    <scope>NUCLEOTIDE SEQUENCE [LARGE SCALE GENOMIC DNA]</scope>
    <source>
        <strain evidence="2 3">LSU 92-RS-03</strain>
    </source>
</reference>
<evidence type="ECO:0000313" key="3">
    <source>
        <dbReference type="Proteomes" id="UP000253551"/>
    </source>
</evidence>
<feature type="non-terminal residue" evidence="2">
    <location>
        <position position="271"/>
    </location>
</feature>
<feature type="compositionally biased region" description="Polar residues" evidence="1">
    <location>
        <begin position="40"/>
        <end position="51"/>
    </location>
</feature>
<protein>
    <recommendedName>
        <fullName evidence="4">Transforming acidic coiled-coil-containing protein C-terminal domain-containing protein</fullName>
    </recommendedName>
</protein>
<dbReference type="OrthoDB" id="19806at2759"/>
<feature type="non-terminal residue" evidence="2">
    <location>
        <position position="1"/>
    </location>
</feature>
<comment type="caution">
    <text evidence="2">The sequence shown here is derived from an EMBL/GenBank/DDBJ whole genome shotgun (WGS) entry which is preliminary data.</text>
</comment>
<dbReference type="SUPFAM" id="SSF57997">
    <property type="entry name" value="Tropomyosin"/>
    <property type="match status" value="1"/>
</dbReference>
<evidence type="ECO:0008006" key="4">
    <source>
        <dbReference type="Google" id="ProtNLM"/>
    </source>
</evidence>
<organism evidence="2 3">
    <name type="scientific">Rhizopus stolonifer</name>
    <name type="common">Rhizopus nigricans</name>
    <dbReference type="NCBI Taxonomy" id="4846"/>
    <lineage>
        <taxon>Eukaryota</taxon>
        <taxon>Fungi</taxon>
        <taxon>Fungi incertae sedis</taxon>
        <taxon>Mucoromycota</taxon>
        <taxon>Mucoromycotina</taxon>
        <taxon>Mucoromycetes</taxon>
        <taxon>Mucorales</taxon>
        <taxon>Mucorineae</taxon>
        <taxon>Rhizopodaceae</taxon>
        <taxon>Rhizopus</taxon>
    </lineage>
</organism>
<feature type="compositionally biased region" description="Basic residues" evidence="1">
    <location>
        <begin position="84"/>
        <end position="94"/>
    </location>
</feature>
<dbReference type="Proteomes" id="UP000253551">
    <property type="component" value="Unassembled WGS sequence"/>
</dbReference>
<proteinExistence type="predicted"/>
<dbReference type="EMBL" id="PJQM01007741">
    <property type="protein sequence ID" value="RCH77780.1"/>
    <property type="molecule type" value="Genomic_DNA"/>
</dbReference>
<feature type="compositionally biased region" description="Low complexity" evidence="1">
    <location>
        <begin position="52"/>
        <end position="72"/>
    </location>
</feature>
<dbReference type="AlphaFoldDB" id="A0A367IJD5"/>
<name>A0A367IJD5_RHIST</name>
<feature type="region of interest" description="Disordered" evidence="1">
    <location>
        <begin position="40"/>
        <end position="94"/>
    </location>
</feature>
<evidence type="ECO:0000313" key="2">
    <source>
        <dbReference type="EMBL" id="RCH77780.1"/>
    </source>
</evidence>
<dbReference type="STRING" id="4846.A0A367IJD5"/>
<keyword evidence="3" id="KW-1185">Reference proteome</keyword>
<sequence length="271" mass="30860">EEPHTRLPASRKPSPLYSQLKDNIPFVMSPDQLSHQDIPSYVQSTTPQLRISKSSDTATTADTSVAPSVTSTKHPEGDFVPYHPPRRPSVRHARSISDSALLNSVLTKALLDQNKTEPIRCDNYLRPRSCSVSSKDMPVQPVSTIRIQTYMAYERLCQQQRLLQQAYQEIKSMADVYEKTATCLKQMYDHRASQFESIQKQASSVMEDQNQTESRLKDVEDNSAKLHYELKVMNDKLKDIEDNVGTFYGKMGLLERKMDDSQQSITTMLII</sequence>
<gene>
    <name evidence="2" type="ORF">CU098_005059</name>
</gene>
<evidence type="ECO:0000256" key="1">
    <source>
        <dbReference type="SAM" id="MobiDB-lite"/>
    </source>
</evidence>